<reference evidence="2" key="1">
    <citation type="submission" date="2014-09" db="EMBL/GenBank/DDBJ databases">
        <title>Vibrio variabilis JCM 19239. (C206) whole genome shotgun sequence.</title>
        <authorList>
            <person name="Sawabe T."/>
            <person name="Meirelles P."/>
            <person name="Nakanishi M."/>
            <person name="Sayaka M."/>
            <person name="Hattori M."/>
            <person name="Ohkuma M."/>
        </authorList>
    </citation>
    <scope>NUCLEOTIDE SEQUENCE [LARGE SCALE GENOMIC DNA]</scope>
    <source>
        <strain evidence="2">JCM 19239</strain>
    </source>
</reference>
<name>A0ABQ0JJJ8_9VIBR</name>
<comment type="caution">
    <text evidence="1">The sequence shown here is derived from an EMBL/GenBank/DDBJ whole genome shotgun (WGS) entry which is preliminary data.</text>
</comment>
<gene>
    <name evidence="1" type="ORF">JCM19239_2153</name>
</gene>
<evidence type="ECO:0000313" key="2">
    <source>
        <dbReference type="Proteomes" id="UP000029223"/>
    </source>
</evidence>
<accession>A0ABQ0JJJ8</accession>
<keyword evidence="2" id="KW-1185">Reference proteome</keyword>
<dbReference type="Proteomes" id="UP000029223">
    <property type="component" value="Unassembled WGS sequence"/>
</dbReference>
<sequence length="97" mass="11177">MASLFVDAIERFTSSTPLGSSSAFIRSVQVKLEKPHLCYQVQWLVKASCSKSEHLDNFEKCTPIVYQAWYQDNGEQITDENIISLLSEQYSKKRQKK</sequence>
<proteinExistence type="predicted"/>
<dbReference type="EMBL" id="BBMS01000052">
    <property type="protein sequence ID" value="GAL28912.1"/>
    <property type="molecule type" value="Genomic_DNA"/>
</dbReference>
<protein>
    <submittedName>
        <fullName evidence="1">Uncharacterized protein</fullName>
    </submittedName>
</protein>
<evidence type="ECO:0000313" key="1">
    <source>
        <dbReference type="EMBL" id="GAL28912.1"/>
    </source>
</evidence>
<organism evidence="1 2">
    <name type="scientific">Vibrio variabilis</name>
    <dbReference type="NCBI Taxonomy" id="990271"/>
    <lineage>
        <taxon>Bacteria</taxon>
        <taxon>Pseudomonadati</taxon>
        <taxon>Pseudomonadota</taxon>
        <taxon>Gammaproteobacteria</taxon>
        <taxon>Vibrionales</taxon>
        <taxon>Vibrionaceae</taxon>
        <taxon>Vibrio</taxon>
    </lineage>
</organism>